<evidence type="ECO:0000256" key="1">
    <source>
        <dbReference type="SAM" id="MobiDB-lite"/>
    </source>
</evidence>
<dbReference type="OrthoDB" id="5427664at2759"/>
<gene>
    <name evidence="3" type="ORF">PENSTE_c001G05214</name>
</gene>
<keyword evidence="2" id="KW-1133">Transmembrane helix</keyword>
<dbReference type="InterPro" id="IPR053018">
    <property type="entry name" value="Elsinochrome_Biosynth-Asso"/>
</dbReference>
<feature type="transmembrane region" description="Helical" evidence="2">
    <location>
        <begin position="157"/>
        <end position="176"/>
    </location>
</feature>
<protein>
    <submittedName>
        <fullName evidence="3">Uncharacterized protein</fullName>
    </submittedName>
</protein>
<feature type="transmembrane region" description="Helical" evidence="2">
    <location>
        <begin position="206"/>
        <end position="226"/>
    </location>
</feature>
<name>A0A1V6TZ77_9EURO</name>
<evidence type="ECO:0000256" key="2">
    <source>
        <dbReference type="SAM" id="Phobius"/>
    </source>
</evidence>
<keyword evidence="2" id="KW-0812">Transmembrane</keyword>
<organism evidence="3 4">
    <name type="scientific">Penicillium steckii</name>
    <dbReference type="NCBI Taxonomy" id="303698"/>
    <lineage>
        <taxon>Eukaryota</taxon>
        <taxon>Fungi</taxon>
        <taxon>Dikarya</taxon>
        <taxon>Ascomycota</taxon>
        <taxon>Pezizomycotina</taxon>
        <taxon>Eurotiomycetes</taxon>
        <taxon>Eurotiomycetidae</taxon>
        <taxon>Eurotiales</taxon>
        <taxon>Aspergillaceae</taxon>
        <taxon>Penicillium</taxon>
    </lineage>
</organism>
<sequence>MVFWRREEGGVGAECELVGEEMATLVGNGVLVGFAGQALLSLCLSAWVFFLTKHGNMDITHPEGSIGRQVERRRLDFVSNILMIGSDFQSTLGISYMITVFCQAQLMDTYHLHLAFDISSFVGVSNTAALVCWRYCRAKIGDGNERVTWFHGRYRAAFIFVFLYLILTILLCIRLGEWAPNTSPGRCYYSNLVTSPGASHPGDDQIYVSVTASWLIVVVLASVFCGVGKRRTILALCSLHFPLHLYMTIALRQANSGKFEGEVKHENEWDFGQTTAVILLVIALRELLAKGKEYYDFERRAAKHGMSRRGSGESVEKDQEANHDSMESFLLRKNNNGDSEEAPRSSHPALDGHSRF</sequence>
<evidence type="ECO:0000313" key="3">
    <source>
        <dbReference type="EMBL" id="OQE31354.1"/>
    </source>
</evidence>
<feature type="region of interest" description="Disordered" evidence="1">
    <location>
        <begin position="306"/>
        <end position="356"/>
    </location>
</feature>
<dbReference type="PANTHER" id="PTHR37577">
    <property type="entry name" value="INTEGRAL MEMBRANE PROTEIN"/>
    <property type="match status" value="1"/>
</dbReference>
<reference evidence="4" key="1">
    <citation type="journal article" date="2017" name="Nat. Microbiol.">
        <title>Global analysis of biosynthetic gene clusters reveals vast potential of secondary metabolite production in Penicillium species.</title>
        <authorList>
            <person name="Nielsen J.C."/>
            <person name="Grijseels S."/>
            <person name="Prigent S."/>
            <person name="Ji B."/>
            <person name="Dainat J."/>
            <person name="Nielsen K.F."/>
            <person name="Frisvad J.C."/>
            <person name="Workman M."/>
            <person name="Nielsen J."/>
        </authorList>
    </citation>
    <scope>NUCLEOTIDE SEQUENCE [LARGE SCALE GENOMIC DNA]</scope>
    <source>
        <strain evidence="4">IBT 24891</strain>
    </source>
</reference>
<keyword evidence="4" id="KW-1185">Reference proteome</keyword>
<evidence type="ECO:0000313" key="4">
    <source>
        <dbReference type="Proteomes" id="UP000191285"/>
    </source>
</evidence>
<dbReference type="EMBL" id="MLKD01000001">
    <property type="protein sequence ID" value="OQE31354.1"/>
    <property type="molecule type" value="Genomic_DNA"/>
</dbReference>
<feature type="compositionally biased region" description="Basic and acidic residues" evidence="1">
    <location>
        <begin position="310"/>
        <end position="326"/>
    </location>
</feature>
<dbReference type="PANTHER" id="PTHR37577:SF1">
    <property type="entry name" value="INTEGRAL MEMBRANE PROTEIN"/>
    <property type="match status" value="1"/>
</dbReference>
<keyword evidence="2" id="KW-0472">Membrane</keyword>
<feature type="transmembrane region" description="Helical" evidence="2">
    <location>
        <begin position="77"/>
        <end position="98"/>
    </location>
</feature>
<proteinExistence type="predicted"/>
<dbReference type="Proteomes" id="UP000191285">
    <property type="component" value="Unassembled WGS sequence"/>
</dbReference>
<comment type="caution">
    <text evidence="3">The sequence shown here is derived from an EMBL/GenBank/DDBJ whole genome shotgun (WGS) entry which is preliminary data.</text>
</comment>
<feature type="transmembrane region" description="Helical" evidence="2">
    <location>
        <begin position="118"/>
        <end position="136"/>
    </location>
</feature>
<accession>A0A1V6TZ77</accession>
<feature type="transmembrane region" description="Helical" evidence="2">
    <location>
        <begin position="30"/>
        <end position="51"/>
    </location>
</feature>
<dbReference type="AlphaFoldDB" id="A0A1V6TZ77"/>